<comment type="caution">
    <text evidence="1">The sequence shown here is derived from an EMBL/GenBank/DDBJ whole genome shotgun (WGS) entry which is preliminary data.</text>
</comment>
<evidence type="ECO:0000313" key="2">
    <source>
        <dbReference type="Proteomes" id="UP000593576"/>
    </source>
</evidence>
<gene>
    <name evidence="1" type="ORF">Goshw_003989</name>
</gene>
<dbReference type="EMBL" id="JABFAF010000007">
    <property type="protein sequence ID" value="MBA0859173.1"/>
    <property type="molecule type" value="Genomic_DNA"/>
</dbReference>
<dbReference type="AlphaFoldDB" id="A0A7J9LKD6"/>
<proteinExistence type="predicted"/>
<name>A0A7J9LKD6_GOSSC</name>
<keyword evidence="2" id="KW-1185">Reference proteome</keyword>
<reference evidence="1 2" key="1">
    <citation type="journal article" date="2019" name="Genome Biol. Evol.">
        <title>Insights into the evolution of the New World diploid cottons (Gossypium, subgenus Houzingenia) based on genome sequencing.</title>
        <authorList>
            <person name="Grover C.E."/>
            <person name="Arick M.A. 2nd"/>
            <person name="Thrash A."/>
            <person name="Conover J.L."/>
            <person name="Sanders W.S."/>
            <person name="Peterson D.G."/>
            <person name="Frelichowski J.E."/>
            <person name="Scheffler J.A."/>
            <person name="Scheffler B.E."/>
            <person name="Wendel J.F."/>
        </authorList>
    </citation>
    <scope>NUCLEOTIDE SEQUENCE [LARGE SCALE GENOMIC DNA]</scope>
    <source>
        <strain evidence="1">1</strain>
        <tissue evidence="1">Leaf</tissue>
    </source>
</reference>
<organism evidence="1 2">
    <name type="scientific">Gossypium schwendimanii</name>
    <name type="common">Cotton</name>
    <dbReference type="NCBI Taxonomy" id="34291"/>
    <lineage>
        <taxon>Eukaryota</taxon>
        <taxon>Viridiplantae</taxon>
        <taxon>Streptophyta</taxon>
        <taxon>Embryophyta</taxon>
        <taxon>Tracheophyta</taxon>
        <taxon>Spermatophyta</taxon>
        <taxon>Magnoliopsida</taxon>
        <taxon>eudicotyledons</taxon>
        <taxon>Gunneridae</taxon>
        <taxon>Pentapetalae</taxon>
        <taxon>rosids</taxon>
        <taxon>malvids</taxon>
        <taxon>Malvales</taxon>
        <taxon>Malvaceae</taxon>
        <taxon>Malvoideae</taxon>
        <taxon>Gossypium</taxon>
    </lineage>
</organism>
<sequence length="35" mass="3946">MVTFNVKVNSKSTCNVVLGTLRVSLDGWCVYLWLV</sequence>
<evidence type="ECO:0000313" key="1">
    <source>
        <dbReference type="EMBL" id="MBA0859173.1"/>
    </source>
</evidence>
<accession>A0A7J9LKD6</accession>
<dbReference type="Proteomes" id="UP000593576">
    <property type="component" value="Unassembled WGS sequence"/>
</dbReference>
<protein>
    <submittedName>
        <fullName evidence="1">Uncharacterized protein</fullName>
    </submittedName>
</protein>